<feature type="domain" description="PNPLA" evidence="3">
    <location>
        <begin position="84"/>
        <end position="284"/>
    </location>
</feature>
<evidence type="ECO:0000259" key="3">
    <source>
        <dbReference type="PROSITE" id="PS51635"/>
    </source>
</evidence>
<feature type="short sequence motif" description="GXSXG" evidence="2">
    <location>
        <begin position="117"/>
        <end position="121"/>
    </location>
</feature>
<dbReference type="GO" id="GO:0016787">
    <property type="term" value="F:hydrolase activity"/>
    <property type="evidence" value="ECO:0007669"/>
    <property type="project" value="UniProtKB-UniRule"/>
</dbReference>
<evidence type="ECO:0000256" key="1">
    <source>
        <dbReference type="ARBA" id="ARBA00023098"/>
    </source>
</evidence>
<dbReference type="AlphaFoldDB" id="A0A378I1J9"/>
<gene>
    <name evidence="4" type="ORF">NCTC13315_01085</name>
</gene>
<feature type="active site" description="Nucleophile" evidence="2">
    <location>
        <position position="119"/>
    </location>
</feature>
<keyword evidence="4" id="KW-0449">Lipoprotein</keyword>
<protein>
    <submittedName>
        <fullName evidence="4">Lipoprotein</fullName>
    </submittedName>
</protein>
<dbReference type="Pfam" id="PF01734">
    <property type="entry name" value="Patatin"/>
    <property type="match status" value="1"/>
</dbReference>
<dbReference type="OrthoDB" id="9798773at2"/>
<accession>A0A378I1J9</accession>
<keyword evidence="1 2" id="KW-0443">Lipid metabolism</keyword>
<evidence type="ECO:0000313" key="4">
    <source>
        <dbReference type="EMBL" id="STX28555.1"/>
    </source>
</evidence>
<feature type="short sequence motif" description="DGA/G" evidence="2">
    <location>
        <begin position="270"/>
        <end position="272"/>
    </location>
</feature>
<dbReference type="PROSITE" id="PS51635">
    <property type="entry name" value="PNPLA"/>
    <property type="match status" value="1"/>
</dbReference>
<evidence type="ECO:0000256" key="2">
    <source>
        <dbReference type="PROSITE-ProRule" id="PRU01161"/>
    </source>
</evidence>
<evidence type="ECO:0000313" key="5">
    <source>
        <dbReference type="Proteomes" id="UP000254968"/>
    </source>
</evidence>
<dbReference type="GO" id="GO:0016042">
    <property type="term" value="P:lipid catabolic process"/>
    <property type="evidence" value="ECO:0007669"/>
    <property type="project" value="UniProtKB-UniRule"/>
</dbReference>
<proteinExistence type="predicted"/>
<dbReference type="InterPro" id="IPR002641">
    <property type="entry name" value="PNPLA_dom"/>
</dbReference>
<name>A0A378I1J9_9GAMM</name>
<dbReference type="InterPro" id="IPR016035">
    <property type="entry name" value="Acyl_Trfase/lysoPLipase"/>
</dbReference>
<reference evidence="4 5" key="1">
    <citation type="submission" date="2018-06" db="EMBL/GenBank/DDBJ databases">
        <authorList>
            <consortium name="Pathogen Informatics"/>
            <person name="Doyle S."/>
        </authorList>
    </citation>
    <scope>NUCLEOTIDE SEQUENCE [LARGE SCALE GENOMIC DNA]</scope>
    <source>
        <strain evidence="4 5">NCTC13315</strain>
    </source>
</reference>
<sequence length="405" mass="45796">MTYVILQRLLTYGLFLSALTSCSQVNLYKALPSRLENEAQVLGFQDIRAWGDKQSSAMEKSAQDALQQELKVYGNHLPSSINALALSGGGADGAFGAGLLYGWTKQGTRPEFKLVSGISTGALIAPFAFLGPKYDERLKELYTSLADENIYELKNPLAIAFTYIKPVLSPSAANNKPLEKLIKKIVNQKMLDAIAREHLKGRRLLIGTTQLNAQRLVIWDIGAIAVSSNPNRLALFHKILLASSALPGFFPPQYFTMAYKGKIYKEMHVDGGVETQVMLFENAITPFARVSHDSQQNIERHLYIIRNLKVFPEWDNVNPQLHNIASRVIATLTKTQGIGDLYRIYVYCKRDNIDYNLAFIPSYFEEKPKSMFDHHYMRKLFHEGYLLGKKGYKWNKYPPNFNENS</sequence>
<feature type="active site" description="Proton acceptor" evidence="2">
    <location>
        <position position="270"/>
    </location>
</feature>
<dbReference type="SUPFAM" id="SSF52151">
    <property type="entry name" value="FabD/lysophospholipase-like"/>
    <property type="match status" value="1"/>
</dbReference>
<feature type="short sequence motif" description="GXGXXG" evidence="2">
    <location>
        <begin position="88"/>
        <end position="93"/>
    </location>
</feature>
<dbReference type="EMBL" id="UGNV01000001">
    <property type="protein sequence ID" value="STX28555.1"/>
    <property type="molecule type" value="Genomic_DNA"/>
</dbReference>
<keyword evidence="5" id="KW-1185">Reference proteome</keyword>
<keyword evidence="2" id="KW-0442">Lipid degradation</keyword>
<keyword evidence="2" id="KW-0378">Hydrolase</keyword>
<organism evidence="4 5">
    <name type="scientific">Legionella beliardensis</name>
    <dbReference type="NCBI Taxonomy" id="91822"/>
    <lineage>
        <taxon>Bacteria</taxon>
        <taxon>Pseudomonadati</taxon>
        <taxon>Pseudomonadota</taxon>
        <taxon>Gammaproteobacteria</taxon>
        <taxon>Legionellales</taxon>
        <taxon>Legionellaceae</taxon>
        <taxon>Legionella</taxon>
    </lineage>
</organism>
<dbReference type="Proteomes" id="UP000254968">
    <property type="component" value="Unassembled WGS sequence"/>
</dbReference>
<dbReference type="RefSeq" id="WP_115302293.1">
    <property type="nucleotide sequence ID" value="NZ_CAAAHO010000001.1"/>
</dbReference>
<dbReference type="Gene3D" id="3.40.1090.10">
    <property type="entry name" value="Cytosolic phospholipase A2 catalytic domain"/>
    <property type="match status" value="1"/>
</dbReference>